<feature type="region of interest" description="Disordered" evidence="6">
    <location>
        <begin position="1"/>
        <end position="25"/>
    </location>
</feature>
<dbReference type="GO" id="GO:0004645">
    <property type="term" value="F:1,4-alpha-oligoglucan phosphorylase activity"/>
    <property type="evidence" value="ECO:0007669"/>
    <property type="project" value="InterPro"/>
</dbReference>
<dbReference type="AlphaFoldDB" id="A0AAV7Y0B2"/>
<comment type="caution">
    <text evidence="8">The sequence shown here is derived from an EMBL/GenBank/DDBJ whole genome shotgun (WGS) entry which is preliminary data.</text>
</comment>
<dbReference type="Gene3D" id="3.90.1170.30">
    <property type="entry name" value="Pyrimidine nucleoside phosphorylase-like, C-terminal domain"/>
    <property type="match status" value="1"/>
</dbReference>
<dbReference type="NCBIfam" id="NF004490">
    <property type="entry name" value="PRK05820.1"/>
    <property type="match status" value="1"/>
</dbReference>
<protein>
    <recommendedName>
        <fullName evidence="5">Thymidine phosphorylase</fullName>
        <shortName evidence="5">TP</shortName>
        <ecNumber evidence="5">2.4.2.4</ecNumber>
    </recommendedName>
    <alternativeName>
        <fullName evidence="5">TdRPase</fullName>
    </alternativeName>
</protein>
<dbReference type="Gene3D" id="3.40.1030.10">
    <property type="entry name" value="Nucleoside phosphorylase/phosphoribosyltransferase catalytic domain"/>
    <property type="match status" value="1"/>
</dbReference>
<dbReference type="EMBL" id="JAPTSV010000002">
    <property type="protein sequence ID" value="KAJ1530526.1"/>
    <property type="molecule type" value="Genomic_DNA"/>
</dbReference>
<dbReference type="PANTHER" id="PTHR10515">
    <property type="entry name" value="THYMIDINE PHOSPHORYLASE"/>
    <property type="match status" value="1"/>
</dbReference>
<proteinExistence type="inferred from homology"/>
<dbReference type="SMART" id="SM00941">
    <property type="entry name" value="PYNP_C"/>
    <property type="match status" value="1"/>
</dbReference>
<comment type="pathway">
    <text evidence="5">Pyrimidine metabolism; dTMP biosynthesis via salvage pathway; dTMP from thymine: step 1/2.</text>
</comment>
<keyword evidence="9" id="KW-1185">Reference proteome</keyword>
<dbReference type="PROSITE" id="PS00647">
    <property type="entry name" value="THYMID_PHOSPHORYLASE"/>
    <property type="match status" value="1"/>
</dbReference>
<name>A0AAV7Y0B2_9NEOP</name>
<dbReference type="Gene3D" id="1.20.970.10">
    <property type="entry name" value="Transferase, Pyrimidine Nucleoside Phosphorylase, Chain C"/>
    <property type="match status" value="1"/>
</dbReference>
<dbReference type="Pfam" id="PF07831">
    <property type="entry name" value="PYNP_C"/>
    <property type="match status" value="1"/>
</dbReference>
<evidence type="ECO:0000256" key="5">
    <source>
        <dbReference type="PIRNR" id="PIRNR000478"/>
    </source>
</evidence>
<evidence type="ECO:0000259" key="7">
    <source>
        <dbReference type="SMART" id="SM00941"/>
    </source>
</evidence>
<dbReference type="GO" id="GO:0006213">
    <property type="term" value="P:pyrimidine nucleoside metabolic process"/>
    <property type="evidence" value="ECO:0007669"/>
    <property type="project" value="UniProtKB-UniRule"/>
</dbReference>
<comment type="catalytic activity">
    <reaction evidence="5">
        <text>thymidine + phosphate = 2-deoxy-alpha-D-ribose 1-phosphate + thymine</text>
        <dbReference type="Rhea" id="RHEA:16037"/>
        <dbReference type="ChEBI" id="CHEBI:17748"/>
        <dbReference type="ChEBI" id="CHEBI:17821"/>
        <dbReference type="ChEBI" id="CHEBI:43474"/>
        <dbReference type="ChEBI" id="CHEBI:57259"/>
        <dbReference type="EC" id="2.4.2.4"/>
    </reaction>
</comment>
<evidence type="ECO:0000256" key="6">
    <source>
        <dbReference type="SAM" id="MobiDB-lite"/>
    </source>
</evidence>
<evidence type="ECO:0000256" key="2">
    <source>
        <dbReference type="ARBA" id="ARBA00011738"/>
    </source>
</evidence>
<evidence type="ECO:0000256" key="4">
    <source>
        <dbReference type="ARBA" id="ARBA00022679"/>
    </source>
</evidence>
<dbReference type="InterPro" id="IPR018090">
    <property type="entry name" value="Pyrmidine_PPas_bac/euk"/>
</dbReference>
<dbReference type="Proteomes" id="UP001075354">
    <property type="component" value="Chromosome 2"/>
</dbReference>
<accession>A0AAV7Y0B2</accession>
<dbReference type="GO" id="GO:0005829">
    <property type="term" value="C:cytosol"/>
    <property type="evidence" value="ECO:0007669"/>
    <property type="project" value="TreeGrafter"/>
</dbReference>
<comment type="similarity">
    <text evidence="1 5">Belongs to the thymidine/pyrimidine-nucleoside phosphorylase family.</text>
</comment>
<dbReference type="Pfam" id="PF02885">
    <property type="entry name" value="Glycos_trans_3N"/>
    <property type="match status" value="1"/>
</dbReference>
<dbReference type="InterPro" id="IPR013102">
    <property type="entry name" value="PYNP_C"/>
</dbReference>
<dbReference type="GO" id="GO:0006206">
    <property type="term" value="P:pyrimidine nucleobase metabolic process"/>
    <property type="evidence" value="ECO:0007669"/>
    <property type="project" value="InterPro"/>
</dbReference>
<reference evidence="8" key="1">
    <citation type="submission" date="2022-12" db="EMBL/GenBank/DDBJ databases">
        <title>Chromosome-level genome assembly of the bean flower thrips Megalurothrips usitatus.</title>
        <authorList>
            <person name="Ma L."/>
            <person name="Liu Q."/>
            <person name="Li H."/>
            <person name="Cai W."/>
        </authorList>
    </citation>
    <scope>NUCLEOTIDE SEQUENCE</scope>
    <source>
        <strain evidence="8">Cailab_2022a</strain>
    </source>
</reference>
<dbReference type="InterPro" id="IPR017872">
    <property type="entry name" value="Pyrmidine_PPase_CS"/>
</dbReference>
<keyword evidence="3 5" id="KW-0328">Glycosyltransferase</keyword>
<dbReference type="InterPro" id="IPR000053">
    <property type="entry name" value="Thymidine/pyrmidine_PPase"/>
</dbReference>
<dbReference type="SUPFAM" id="SSF47648">
    <property type="entry name" value="Nucleoside phosphorylase/phosphoribosyltransferase N-terminal domain"/>
    <property type="match status" value="1"/>
</dbReference>
<dbReference type="InterPro" id="IPR036566">
    <property type="entry name" value="PYNP-like_C_sf"/>
</dbReference>
<gene>
    <name evidence="8" type="ORF">ONE63_005416</name>
</gene>
<dbReference type="PIRSF" id="PIRSF000478">
    <property type="entry name" value="TP_PyNP"/>
    <property type="match status" value="1"/>
</dbReference>
<organism evidence="8 9">
    <name type="scientific">Megalurothrips usitatus</name>
    <name type="common">bean blossom thrips</name>
    <dbReference type="NCBI Taxonomy" id="439358"/>
    <lineage>
        <taxon>Eukaryota</taxon>
        <taxon>Metazoa</taxon>
        <taxon>Ecdysozoa</taxon>
        <taxon>Arthropoda</taxon>
        <taxon>Hexapoda</taxon>
        <taxon>Insecta</taxon>
        <taxon>Pterygota</taxon>
        <taxon>Neoptera</taxon>
        <taxon>Paraneoptera</taxon>
        <taxon>Thysanoptera</taxon>
        <taxon>Terebrantia</taxon>
        <taxon>Thripoidea</taxon>
        <taxon>Thripidae</taxon>
        <taxon>Megalurothrips</taxon>
    </lineage>
</organism>
<dbReference type="GO" id="GO:0009032">
    <property type="term" value="F:thymidine phosphorylase activity"/>
    <property type="evidence" value="ECO:0007669"/>
    <property type="project" value="UniProtKB-UniRule"/>
</dbReference>
<comment type="function">
    <text evidence="5">Catalyzes the reversible phosphorolysis of thymidine. The produced molecules are then utilized as carbon and energy sources or in the rescue of pyrimidine bases for nucleotide synthesis.</text>
</comment>
<dbReference type="SUPFAM" id="SSF52418">
    <property type="entry name" value="Nucleoside phosphorylase/phosphoribosyltransferase catalytic domain"/>
    <property type="match status" value="1"/>
</dbReference>
<dbReference type="EC" id="2.4.2.4" evidence="5"/>
<dbReference type="PANTHER" id="PTHR10515:SF0">
    <property type="entry name" value="THYMIDINE PHOSPHORYLASE"/>
    <property type="match status" value="1"/>
</dbReference>
<dbReference type="FunFam" id="3.40.1030.10:FF:000003">
    <property type="entry name" value="Pyrimidine-nucleoside phosphorylase"/>
    <property type="match status" value="1"/>
</dbReference>
<feature type="domain" description="Pyrimidine nucleoside phosphorylase C-terminal" evidence="7">
    <location>
        <begin position="373"/>
        <end position="449"/>
    </location>
</feature>
<dbReference type="InterPro" id="IPR000312">
    <property type="entry name" value="Glycosyl_Trfase_fam3"/>
</dbReference>
<evidence type="ECO:0000256" key="3">
    <source>
        <dbReference type="ARBA" id="ARBA00022676"/>
    </source>
</evidence>
<dbReference type="Pfam" id="PF00591">
    <property type="entry name" value="Glycos_transf_3"/>
    <property type="match status" value="1"/>
</dbReference>
<dbReference type="InterPro" id="IPR035902">
    <property type="entry name" value="Nuc_phospho_transferase"/>
</dbReference>
<dbReference type="InterPro" id="IPR017459">
    <property type="entry name" value="Glycosyl_Trfase_fam3_N_dom"/>
</dbReference>
<dbReference type="SUPFAM" id="SSF54680">
    <property type="entry name" value="Pyrimidine nucleoside phosphorylase C-terminal domain"/>
    <property type="match status" value="1"/>
</dbReference>
<comment type="subunit">
    <text evidence="2 5">Homodimer.</text>
</comment>
<dbReference type="NCBIfam" id="TIGR02644">
    <property type="entry name" value="Y_phosphoryl"/>
    <property type="match status" value="1"/>
</dbReference>
<evidence type="ECO:0000256" key="1">
    <source>
        <dbReference type="ARBA" id="ARBA00006915"/>
    </source>
</evidence>
<evidence type="ECO:0000313" key="8">
    <source>
        <dbReference type="EMBL" id="KAJ1530526.1"/>
    </source>
</evidence>
<dbReference type="InterPro" id="IPR036320">
    <property type="entry name" value="Glycosyl_Trfase_fam3_N_dom_sf"/>
</dbReference>
<sequence>MATPATLRDGDGDGDGAAPPPPVHELIKKKRDGYKLSDRDLASFVDKLVSKQVEDAQIGAMLMAMFLKGLDAQETAALTRHMVDSGDRLDWGEAWRPLLVDKHSTGGVGDKVSLALAPALAACGFKVPMMSGRGLDFTGGTLDKLESIPGFRVVQTVDAMRAALEDPGCFIVGASSRLAPADGELYKRRDVTGTVDSIPLITSSIVSKKVAEGTRALVMDIKVGRAALSKTVEDATELAKSIIAVAGLLDLPTRAVLTRMDVPIGRAVGNALEVDEAIRCMRGEGPRDLEELVCVLGGVLLEMRGAVDSLAAGRERVAATLRDGSALSAFRRMLVKQGVSEEDARRVCEDGSADAVLPRAPHVTAVRAAVDGVVADIEGISIARACQRLGAGRTRSDQSLDLSVGVVLAEGLRVGARLRVGDELMQVHHAQEHLPDDVEALLRGAVDISEQGLPAGSEAAADRVIAII</sequence>
<keyword evidence="4 5" id="KW-0808">Transferase</keyword>
<evidence type="ECO:0000313" key="9">
    <source>
        <dbReference type="Proteomes" id="UP001075354"/>
    </source>
</evidence>